<evidence type="ECO:0008006" key="2">
    <source>
        <dbReference type="Google" id="ProtNLM"/>
    </source>
</evidence>
<name>A0A160VCX0_9ZZZZ</name>
<gene>
    <name evidence="1" type="ORF">MGWOODY_Mmi2489</name>
</gene>
<sequence length="600" mass="68385">MKRIAYLTVLSGLFVFAPVRSEDNVYRQLIDLEAHSGNGSILVVWEVPEKIEVQSVKLYRTQNSFSNAILVFETNTATDRYLDKEVAGTRPYFYSIEIESSVGELFSSVADAPPFAKPVFDYGLRPTLSQSEKIIANYDYKTLDQFHGQILGNVLIKLLTTMDSNQVDIIRAMIFPIDAEPRSWISYAGFNGVSEFEGVFSDESFSNLRIELEDAMVRLGFSVKNQFLLTSAEWKNQAIKFTDRIIHRLSTVQDLLYQETDILNSSHPVLPLGSWVNTDGFSFIRLGILDAELVQTIVLRDDQNEFILDKETYADAEIIDVELDDSMEKIELIINGVLQQIMPYPQEANGYGLTIDNQFFMLADSLTAPPLIVSIPVTQFCLNEIANSPESQQIAVEVHGNVTETHVLGLFIDDYLVWEFTPTLSFEPMFIDSAFTWNTDQLFMWLDLKEVDEFGNWQLIDTRAIFTERQITEGRIPDHQRWKTYSFSTLGAPNDLTRSGTAKLMIPEIFALYQNYPNPFNAQTTISFDLLQPALVSLYINDAAGRIIHLFFEESQMGKGLYSYSWSGESYSSGVYFMTIQAQIDDYLPVVYSRKMIYLK</sequence>
<reference evidence="1" key="1">
    <citation type="submission" date="2015-10" db="EMBL/GenBank/DDBJ databases">
        <authorList>
            <person name="Gilbert D.G."/>
        </authorList>
    </citation>
    <scope>NUCLEOTIDE SEQUENCE</scope>
</reference>
<protein>
    <recommendedName>
        <fullName evidence="2">Secretion system C-terminal sorting domain-containing protein</fullName>
    </recommendedName>
</protein>
<dbReference type="InterPro" id="IPR013783">
    <property type="entry name" value="Ig-like_fold"/>
</dbReference>
<dbReference type="NCBIfam" id="TIGR04183">
    <property type="entry name" value="Por_Secre_tail"/>
    <property type="match status" value="1"/>
</dbReference>
<evidence type="ECO:0000313" key="1">
    <source>
        <dbReference type="EMBL" id="CUV08226.1"/>
    </source>
</evidence>
<proteinExistence type="predicted"/>
<accession>A0A160VCX0</accession>
<dbReference type="Gene3D" id="2.60.40.4070">
    <property type="match status" value="1"/>
</dbReference>
<dbReference type="Gene3D" id="2.60.40.10">
    <property type="entry name" value="Immunoglobulins"/>
    <property type="match status" value="1"/>
</dbReference>
<dbReference type="InterPro" id="IPR026444">
    <property type="entry name" value="Secre_tail"/>
</dbReference>
<dbReference type="EMBL" id="FAXC01000029">
    <property type="protein sequence ID" value="CUV08226.1"/>
    <property type="molecule type" value="Genomic_DNA"/>
</dbReference>
<dbReference type="AlphaFoldDB" id="A0A160VCX0"/>
<organism evidence="1">
    <name type="scientific">hydrothermal vent metagenome</name>
    <dbReference type="NCBI Taxonomy" id="652676"/>
    <lineage>
        <taxon>unclassified sequences</taxon>
        <taxon>metagenomes</taxon>
        <taxon>ecological metagenomes</taxon>
    </lineage>
</organism>